<keyword evidence="9" id="KW-0418">Kinase</keyword>
<dbReference type="GO" id="GO:0008270">
    <property type="term" value="F:zinc ion binding"/>
    <property type="evidence" value="ECO:0007669"/>
    <property type="project" value="UniProtKB-KW"/>
</dbReference>
<dbReference type="OrthoDB" id="547758at2759"/>
<sequence>MGNGPSLPTEVEQLVRNSGPGFVFTPLVTAENGTASFSFHFSSSQGPDTRRPLRRLLCAVRSLTSGDWRPSHAAARDVFLEISAHARHSDRRAWAEAAPEAPLPLLARAVERLLAAAAPAEAGRGELDAGAAEVLSAALDALSRAEQTLILVPRGLRASAELQAARGASALHAQQLVECGWLGTAAGLLAGALAERRGGAGRSVLLQLPPGTGRVLEQVTAAGRHSLVRLHHLPPGHQLRRLLVEALTDSDLPALAVEATWEFRRERAGFFEAVWHPLAILQTWISAAAYDGGPAAGGWFGRRAAITARLEELAPTLRQLLAWVLSNACAVARIAARGEPGRTVVSAEPSPHAPLVQHLPPLPPRVPAWIPMDYCAPLYATVDTAQWAVSAAGVDLVTDSAAWLLIFEACLHLSQSKGPKTRIKQWQAESWFLYEHTAVELLARLPPRDAAAAAAALEPLLAADLGGKLLTAHLLAHTHEALLPDRLVAEALPAVEARVREAARGGGGGGDAQLLGTGVALLWAFAQRATGPAAISTASGPAVTALKALRALSRLGAAAGALEAAQSFGRARGRLDPAFQAAFDARLKELRARSPLGGSSGGTGSQGEPQAPAAAPAPAAPQDPAALLPPGLLPACANPDCSNLEGPSEAALPTKRCRACLAVRYCGAGCQTADWPRHRARCKELRTAGAAAAAPSGASGSGGPAAQ</sequence>
<evidence type="ECO:0000259" key="19">
    <source>
        <dbReference type="PROSITE" id="PS50865"/>
    </source>
</evidence>
<dbReference type="Proteomes" id="UP000247498">
    <property type="component" value="Unassembled WGS sequence"/>
</dbReference>
<evidence type="ECO:0000256" key="15">
    <source>
        <dbReference type="ARBA" id="ARBA00039024"/>
    </source>
</evidence>
<evidence type="ECO:0000256" key="13">
    <source>
        <dbReference type="ARBA" id="ARBA00023136"/>
    </source>
</evidence>
<evidence type="ECO:0000256" key="18">
    <source>
        <dbReference type="SAM" id="MobiDB-lite"/>
    </source>
</evidence>
<organism evidence="20 21">
    <name type="scientific">Raphidocelis subcapitata</name>
    <dbReference type="NCBI Taxonomy" id="307507"/>
    <lineage>
        <taxon>Eukaryota</taxon>
        <taxon>Viridiplantae</taxon>
        <taxon>Chlorophyta</taxon>
        <taxon>core chlorophytes</taxon>
        <taxon>Chlorophyceae</taxon>
        <taxon>CS clade</taxon>
        <taxon>Sphaeropleales</taxon>
        <taxon>Selenastraceae</taxon>
        <taxon>Raphidocelis</taxon>
    </lineage>
</organism>
<dbReference type="EMBL" id="BDRX01000111">
    <property type="protein sequence ID" value="GBF97918.1"/>
    <property type="molecule type" value="Genomic_DNA"/>
</dbReference>
<evidence type="ECO:0000256" key="9">
    <source>
        <dbReference type="ARBA" id="ARBA00022777"/>
    </source>
</evidence>
<evidence type="ECO:0000256" key="17">
    <source>
        <dbReference type="PROSITE-ProRule" id="PRU00134"/>
    </source>
</evidence>
<feature type="domain" description="MYND-type" evidence="19">
    <location>
        <begin position="638"/>
        <end position="682"/>
    </location>
</feature>
<evidence type="ECO:0000313" key="21">
    <source>
        <dbReference type="Proteomes" id="UP000247498"/>
    </source>
</evidence>
<evidence type="ECO:0000256" key="16">
    <source>
        <dbReference type="ARBA" id="ARBA00048889"/>
    </source>
</evidence>
<evidence type="ECO:0000256" key="14">
    <source>
        <dbReference type="ARBA" id="ARBA00024015"/>
    </source>
</evidence>
<evidence type="ECO:0000256" key="12">
    <source>
        <dbReference type="ARBA" id="ARBA00022989"/>
    </source>
</evidence>
<keyword evidence="7" id="KW-0479">Metal-binding</keyword>
<keyword evidence="13" id="KW-0472">Membrane</keyword>
<evidence type="ECO:0000313" key="20">
    <source>
        <dbReference type="EMBL" id="GBF97918.1"/>
    </source>
</evidence>
<feature type="compositionally biased region" description="Low complexity" evidence="18">
    <location>
        <begin position="606"/>
        <end position="626"/>
    </location>
</feature>
<keyword evidence="6" id="KW-0812">Transmembrane</keyword>
<dbReference type="SUPFAM" id="SSF144232">
    <property type="entry name" value="HIT/MYND zinc finger-like"/>
    <property type="match status" value="1"/>
</dbReference>
<comment type="catalytic activity">
    <reaction evidence="16">
        <text>phytol + CTP = phytyl phosphate + CDP + H(+)</text>
        <dbReference type="Rhea" id="RHEA:38055"/>
        <dbReference type="ChEBI" id="CHEBI:15378"/>
        <dbReference type="ChEBI" id="CHEBI:17327"/>
        <dbReference type="ChEBI" id="CHEBI:37563"/>
        <dbReference type="ChEBI" id="CHEBI:58069"/>
        <dbReference type="ChEBI" id="CHEBI:75483"/>
        <dbReference type="EC" id="2.7.1.182"/>
    </reaction>
</comment>
<dbReference type="InterPro" id="IPR039606">
    <property type="entry name" value="Phytol/farnesol_kinase"/>
</dbReference>
<keyword evidence="12" id="KW-1133">Transmembrane helix</keyword>
<feature type="region of interest" description="Disordered" evidence="18">
    <location>
        <begin position="688"/>
        <end position="707"/>
    </location>
</feature>
<dbReference type="PROSITE" id="PS50865">
    <property type="entry name" value="ZF_MYND_2"/>
    <property type="match status" value="1"/>
</dbReference>
<evidence type="ECO:0000256" key="10">
    <source>
        <dbReference type="ARBA" id="ARBA00022833"/>
    </source>
</evidence>
<keyword evidence="5" id="KW-0808">Transferase</keyword>
<evidence type="ECO:0000256" key="8">
    <source>
        <dbReference type="ARBA" id="ARBA00022771"/>
    </source>
</evidence>
<proteinExistence type="inferred from homology"/>
<protein>
    <recommendedName>
        <fullName evidence="15">phytol kinase</fullName>
        <ecNumber evidence="15">2.7.1.182</ecNumber>
    </recommendedName>
</protein>
<dbReference type="Pfam" id="PF01753">
    <property type="entry name" value="zf-MYND"/>
    <property type="match status" value="1"/>
</dbReference>
<keyword evidence="3" id="KW-0150">Chloroplast</keyword>
<reference evidence="20 21" key="1">
    <citation type="journal article" date="2018" name="Sci. Rep.">
        <title>Raphidocelis subcapitata (=Pseudokirchneriella subcapitata) provides an insight into genome evolution and environmental adaptations in the Sphaeropleales.</title>
        <authorList>
            <person name="Suzuki S."/>
            <person name="Yamaguchi H."/>
            <person name="Nakajima N."/>
            <person name="Kawachi M."/>
        </authorList>
    </citation>
    <scope>NUCLEOTIDE SEQUENCE [LARGE SCALE GENOMIC DNA]</scope>
    <source>
        <strain evidence="20 21">NIES-35</strain>
    </source>
</reference>
<evidence type="ECO:0000256" key="11">
    <source>
        <dbReference type="ARBA" id="ARBA00022946"/>
    </source>
</evidence>
<keyword evidence="8 17" id="KW-0863">Zinc-finger</keyword>
<keyword evidence="21" id="KW-1185">Reference proteome</keyword>
<evidence type="ECO:0000256" key="6">
    <source>
        <dbReference type="ARBA" id="ARBA00022692"/>
    </source>
</evidence>
<dbReference type="GO" id="GO:0010276">
    <property type="term" value="F:phytol kinase activity"/>
    <property type="evidence" value="ECO:0007669"/>
    <property type="project" value="UniProtKB-EC"/>
</dbReference>
<evidence type="ECO:0000256" key="7">
    <source>
        <dbReference type="ARBA" id="ARBA00022723"/>
    </source>
</evidence>
<comment type="pathway">
    <text evidence="14">Cofactor biosynthesis; tocopherol biosynthesis.</text>
</comment>
<evidence type="ECO:0000256" key="4">
    <source>
        <dbReference type="ARBA" id="ARBA00022640"/>
    </source>
</evidence>
<keyword evidence="11" id="KW-0809">Transit peptide</keyword>
<dbReference type="STRING" id="307507.A0A2V0PDI6"/>
<comment type="caution">
    <text evidence="20">The sequence shown here is derived from an EMBL/GenBank/DDBJ whole genome shotgun (WGS) entry which is preliminary data.</text>
</comment>
<comment type="similarity">
    <text evidence="2">Belongs to the polyprenol kinase family.</text>
</comment>
<dbReference type="PANTHER" id="PTHR32523">
    <property type="entry name" value="PHYTOL KINASE 1, CHLOROPLASTIC"/>
    <property type="match status" value="1"/>
</dbReference>
<feature type="compositionally biased region" description="Low complexity" evidence="18">
    <location>
        <begin position="688"/>
        <end position="698"/>
    </location>
</feature>
<dbReference type="InterPro" id="IPR002893">
    <property type="entry name" value="Znf_MYND"/>
</dbReference>
<keyword evidence="10" id="KW-0862">Zinc</keyword>
<name>A0A2V0PDI6_9CHLO</name>
<evidence type="ECO:0000256" key="3">
    <source>
        <dbReference type="ARBA" id="ARBA00022528"/>
    </source>
</evidence>
<evidence type="ECO:0000256" key="1">
    <source>
        <dbReference type="ARBA" id="ARBA00004508"/>
    </source>
</evidence>
<gene>
    <name evidence="20" type="ORF">Rsub_10591</name>
</gene>
<comment type="subcellular location">
    <subcellularLocation>
        <location evidence="1">Plastid</location>
        <location evidence="1">Chloroplast membrane</location>
        <topology evidence="1">Multi-pass membrane protein</topology>
    </subcellularLocation>
</comment>
<feature type="region of interest" description="Disordered" evidence="18">
    <location>
        <begin position="593"/>
        <end position="626"/>
    </location>
</feature>
<dbReference type="EC" id="2.7.1.182" evidence="15"/>
<keyword evidence="4" id="KW-0934">Plastid</keyword>
<dbReference type="GO" id="GO:0009507">
    <property type="term" value="C:chloroplast"/>
    <property type="evidence" value="ECO:0007669"/>
    <property type="project" value="UniProtKB-SubCell"/>
</dbReference>
<dbReference type="Gene3D" id="6.10.140.2220">
    <property type="match status" value="1"/>
</dbReference>
<dbReference type="PANTHER" id="PTHR32523:SF8">
    <property type="entry name" value="DOLICHOL KINASE"/>
    <property type="match status" value="1"/>
</dbReference>
<accession>A0A2V0PDI6</accession>
<dbReference type="AlphaFoldDB" id="A0A2V0PDI6"/>
<dbReference type="InParanoid" id="A0A2V0PDI6"/>
<evidence type="ECO:0000256" key="5">
    <source>
        <dbReference type="ARBA" id="ARBA00022679"/>
    </source>
</evidence>
<dbReference type="GO" id="GO:0016020">
    <property type="term" value="C:membrane"/>
    <property type="evidence" value="ECO:0007669"/>
    <property type="project" value="UniProtKB-SubCell"/>
</dbReference>
<evidence type="ECO:0000256" key="2">
    <source>
        <dbReference type="ARBA" id="ARBA00010794"/>
    </source>
</evidence>